<evidence type="ECO:0000313" key="2">
    <source>
        <dbReference type="Proteomes" id="UP000286415"/>
    </source>
</evidence>
<evidence type="ECO:0008006" key="3">
    <source>
        <dbReference type="Google" id="ProtNLM"/>
    </source>
</evidence>
<reference evidence="1 2" key="2">
    <citation type="journal article" date="2021" name="Genomics">
        <title>High-quality reference genome for Clonorchis sinensis.</title>
        <authorList>
            <person name="Young N.D."/>
            <person name="Stroehlein A.J."/>
            <person name="Kinkar L."/>
            <person name="Wang T."/>
            <person name="Sohn W.M."/>
            <person name="Chang B.C.H."/>
            <person name="Kaur P."/>
            <person name="Weisz D."/>
            <person name="Dudchenko O."/>
            <person name="Aiden E.L."/>
            <person name="Korhonen P.K."/>
            <person name="Gasser R.B."/>
        </authorList>
    </citation>
    <scope>NUCLEOTIDE SEQUENCE [LARGE SCALE GENOMIC DNA]</scope>
    <source>
        <strain evidence="1">Cs-k2</strain>
    </source>
</reference>
<accession>A0A8T1LZ75</accession>
<reference evidence="1 2" key="1">
    <citation type="journal article" date="2018" name="Biotechnol. Adv.">
        <title>Improved genomic resources and new bioinformatic workflow for the carcinogenic parasite Clonorchis sinensis: Biotechnological implications.</title>
        <authorList>
            <person name="Wang D."/>
            <person name="Korhonen P.K."/>
            <person name="Gasser R.B."/>
            <person name="Young N.D."/>
        </authorList>
    </citation>
    <scope>NUCLEOTIDE SEQUENCE [LARGE SCALE GENOMIC DNA]</scope>
    <source>
        <strain evidence="1">Cs-k2</strain>
    </source>
</reference>
<dbReference type="PANTHER" id="PTHR33962">
    <property type="entry name" value="RECQ-MEDIATED GENOME INSTABILITY PROTEIN 2 RMI2"/>
    <property type="match status" value="1"/>
</dbReference>
<dbReference type="GO" id="GO:0016607">
    <property type="term" value="C:nuclear speck"/>
    <property type="evidence" value="ECO:0007669"/>
    <property type="project" value="TreeGrafter"/>
</dbReference>
<dbReference type="InterPro" id="IPR032245">
    <property type="entry name" value="RMI2"/>
</dbReference>
<dbReference type="GO" id="GO:0043007">
    <property type="term" value="P:maintenance of rDNA"/>
    <property type="evidence" value="ECO:0007669"/>
    <property type="project" value="TreeGrafter"/>
</dbReference>
<dbReference type="AlphaFoldDB" id="A0A8T1LZ75"/>
<name>A0A8T1LZ75_CLOSI</name>
<gene>
    <name evidence="1" type="ORF">CSKR_200083</name>
</gene>
<comment type="caution">
    <text evidence="1">The sequence shown here is derived from an EMBL/GenBank/DDBJ whole genome shotgun (WGS) entry which is preliminary data.</text>
</comment>
<dbReference type="InterPro" id="IPR036700">
    <property type="entry name" value="BOBF_sf"/>
</dbReference>
<dbReference type="GO" id="GO:0005829">
    <property type="term" value="C:cytosol"/>
    <property type="evidence" value="ECO:0007669"/>
    <property type="project" value="TreeGrafter"/>
</dbReference>
<dbReference type="Pfam" id="PF16100">
    <property type="entry name" value="RMI2"/>
    <property type="match status" value="1"/>
</dbReference>
<dbReference type="SUPFAM" id="SSF101756">
    <property type="entry name" value="Hypothetical protein YgiW"/>
    <property type="match status" value="1"/>
</dbReference>
<organism evidence="1 2">
    <name type="scientific">Clonorchis sinensis</name>
    <name type="common">Chinese liver fluke</name>
    <dbReference type="NCBI Taxonomy" id="79923"/>
    <lineage>
        <taxon>Eukaryota</taxon>
        <taxon>Metazoa</taxon>
        <taxon>Spiralia</taxon>
        <taxon>Lophotrochozoa</taxon>
        <taxon>Platyhelminthes</taxon>
        <taxon>Trematoda</taxon>
        <taxon>Digenea</taxon>
        <taxon>Opisthorchiida</taxon>
        <taxon>Opisthorchiata</taxon>
        <taxon>Opisthorchiidae</taxon>
        <taxon>Clonorchis</taxon>
    </lineage>
</organism>
<dbReference type="Proteomes" id="UP000286415">
    <property type="component" value="Unassembled WGS sequence"/>
</dbReference>
<dbReference type="PANTHER" id="PTHR33962:SF1">
    <property type="entry name" value="RECQ-MEDIATED GENOME INSTABILITY PROTEIN 2"/>
    <property type="match status" value="1"/>
</dbReference>
<dbReference type="EMBL" id="NIRI02000076">
    <property type="protein sequence ID" value="KAG5441896.1"/>
    <property type="molecule type" value="Genomic_DNA"/>
</dbReference>
<protein>
    <recommendedName>
        <fullName evidence="3">OB domain-containing protein</fullName>
    </recommendedName>
</protein>
<dbReference type="GO" id="GO:2000042">
    <property type="term" value="P:negative regulation of double-strand break repair via homologous recombination"/>
    <property type="evidence" value="ECO:0007669"/>
    <property type="project" value="TreeGrafter"/>
</dbReference>
<dbReference type="Gene3D" id="2.40.50.140">
    <property type="entry name" value="Nucleic acid-binding proteins"/>
    <property type="match status" value="1"/>
</dbReference>
<dbReference type="InterPro" id="IPR012340">
    <property type="entry name" value="NA-bd_OB-fold"/>
</dbReference>
<dbReference type="GO" id="GO:0006281">
    <property type="term" value="P:DNA repair"/>
    <property type="evidence" value="ECO:0007669"/>
    <property type="project" value="TreeGrafter"/>
</dbReference>
<dbReference type="GO" id="GO:0033045">
    <property type="term" value="P:regulation of sister chromatid segregation"/>
    <property type="evidence" value="ECO:0007669"/>
    <property type="project" value="TreeGrafter"/>
</dbReference>
<evidence type="ECO:0000313" key="1">
    <source>
        <dbReference type="EMBL" id="KAG5441896.1"/>
    </source>
</evidence>
<dbReference type="OrthoDB" id="6252106at2759"/>
<proteinExistence type="predicted"/>
<keyword evidence="2" id="KW-1185">Reference proteome</keyword>
<sequence>MEVSLGNQSIFVAATVPFTNDKENNGMMTYNGGILLINTIINSVFCNSTCAGWFRSSSDWYAMDVSSPPLMRKLLIGQLTAYPQRMPKFDTTRQVWFRRSDQLGNEKSLVWSLVWIQGTVLTHSDPQFFILDDATGRISVHCRGDTAQEPVARPTDGEYVAVIGRLIESNGDCPLQISAKSVISISRQLQFDPPGSSISSMSASELSWPFEVKDMTFSF</sequence>